<evidence type="ECO:0000256" key="6">
    <source>
        <dbReference type="SAM" id="SignalP"/>
    </source>
</evidence>
<keyword evidence="3" id="KW-0677">Repeat</keyword>
<dbReference type="Pfam" id="PF01607">
    <property type="entry name" value="CBM_14"/>
    <property type="match status" value="6"/>
</dbReference>
<evidence type="ECO:0000259" key="7">
    <source>
        <dbReference type="PROSITE" id="PS50940"/>
    </source>
</evidence>
<dbReference type="EMBL" id="JAEAOA010001967">
    <property type="protein sequence ID" value="KAK3601471.1"/>
    <property type="molecule type" value="Genomic_DNA"/>
</dbReference>
<proteinExistence type="predicted"/>
<dbReference type="GO" id="GO:0008061">
    <property type="term" value="F:chitin binding"/>
    <property type="evidence" value="ECO:0007669"/>
    <property type="project" value="UniProtKB-KW"/>
</dbReference>
<name>A0AAE0W4R4_9BIVA</name>
<dbReference type="InterPro" id="IPR036508">
    <property type="entry name" value="Chitin-bd_dom_sf"/>
</dbReference>
<feature type="domain" description="Chitin-binding type-2" evidence="7">
    <location>
        <begin position="350"/>
        <end position="406"/>
    </location>
</feature>
<feature type="chain" id="PRO_5041901857" description="Chitin-binding type-2 domain-containing protein" evidence="6">
    <location>
        <begin position="22"/>
        <end position="485"/>
    </location>
</feature>
<dbReference type="AlphaFoldDB" id="A0AAE0W4R4"/>
<feature type="domain" description="Chitin-binding type-2" evidence="7">
    <location>
        <begin position="269"/>
        <end position="324"/>
    </location>
</feature>
<evidence type="ECO:0000256" key="2">
    <source>
        <dbReference type="ARBA" id="ARBA00022729"/>
    </source>
</evidence>
<evidence type="ECO:0000256" key="1">
    <source>
        <dbReference type="ARBA" id="ARBA00022669"/>
    </source>
</evidence>
<dbReference type="Proteomes" id="UP001195483">
    <property type="component" value="Unassembled WGS sequence"/>
</dbReference>
<evidence type="ECO:0000313" key="9">
    <source>
        <dbReference type="Proteomes" id="UP001195483"/>
    </source>
</evidence>
<feature type="domain" description="Chitin-binding type-2" evidence="7">
    <location>
        <begin position="20"/>
        <end position="78"/>
    </location>
</feature>
<dbReference type="GO" id="GO:0005576">
    <property type="term" value="C:extracellular region"/>
    <property type="evidence" value="ECO:0007669"/>
    <property type="project" value="InterPro"/>
</dbReference>
<evidence type="ECO:0000256" key="5">
    <source>
        <dbReference type="ARBA" id="ARBA00023180"/>
    </source>
</evidence>
<evidence type="ECO:0000256" key="3">
    <source>
        <dbReference type="ARBA" id="ARBA00022737"/>
    </source>
</evidence>
<reference evidence="8" key="2">
    <citation type="journal article" date="2021" name="Genome Biol. Evol.">
        <title>Developing a high-quality reference genome for a parasitic bivalve with doubly uniparental inheritance (Bivalvia: Unionida).</title>
        <authorList>
            <person name="Smith C.H."/>
        </authorList>
    </citation>
    <scope>NUCLEOTIDE SEQUENCE</scope>
    <source>
        <strain evidence="8">CHS0354</strain>
        <tissue evidence="8">Mantle</tissue>
    </source>
</reference>
<dbReference type="InterPro" id="IPR051940">
    <property type="entry name" value="Chitin_bind-dev_reg"/>
</dbReference>
<comment type="caution">
    <text evidence="8">The sequence shown here is derived from an EMBL/GenBank/DDBJ whole genome shotgun (WGS) entry which is preliminary data.</text>
</comment>
<dbReference type="PANTHER" id="PTHR23301:SF0">
    <property type="entry name" value="CHITIN-BINDING TYPE-2 DOMAIN-CONTAINING PROTEIN-RELATED"/>
    <property type="match status" value="1"/>
</dbReference>
<reference evidence="8" key="1">
    <citation type="journal article" date="2021" name="Genome Biol. Evol.">
        <title>A High-Quality Reference Genome for a Parasitic Bivalve with Doubly Uniparental Inheritance (Bivalvia: Unionida).</title>
        <authorList>
            <person name="Smith C.H."/>
        </authorList>
    </citation>
    <scope>NUCLEOTIDE SEQUENCE</scope>
    <source>
        <strain evidence="8">CHS0354</strain>
    </source>
</reference>
<keyword evidence="2 6" id="KW-0732">Signal</keyword>
<organism evidence="8 9">
    <name type="scientific">Potamilus streckersoni</name>
    <dbReference type="NCBI Taxonomy" id="2493646"/>
    <lineage>
        <taxon>Eukaryota</taxon>
        <taxon>Metazoa</taxon>
        <taxon>Spiralia</taxon>
        <taxon>Lophotrochozoa</taxon>
        <taxon>Mollusca</taxon>
        <taxon>Bivalvia</taxon>
        <taxon>Autobranchia</taxon>
        <taxon>Heteroconchia</taxon>
        <taxon>Palaeoheterodonta</taxon>
        <taxon>Unionida</taxon>
        <taxon>Unionoidea</taxon>
        <taxon>Unionidae</taxon>
        <taxon>Ambleminae</taxon>
        <taxon>Lampsilini</taxon>
        <taxon>Potamilus</taxon>
    </lineage>
</organism>
<protein>
    <recommendedName>
        <fullName evidence="7">Chitin-binding type-2 domain-containing protein</fullName>
    </recommendedName>
</protein>
<sequence length="485" mass="56893">MRLVHILVVILYADQNFMTEGRCTNGEVSPDLSDKTCRRYYLCIHGRLVEQLCLKNFVFSKTVRTCVSPSSSYDDCYKTIYKNKNTTTTPVYTTYRPITTTRKYDPRCKEGETRPHPKDCKSYYVCYHNKWNLKVCPKNNVYSKTVGKCVMSNSPYDYCSKTTYKLMTTTTPVYTTTRYSTTTRKYYEKCKEGETRPDPKDCKSYYVCSHNVWIPKECPKHNVYSKTVGKCVMSHSPYDYCSKTTYKWITTTTPVYTTCRPKTTTRKYYSRCKEGETRPHPKDCKSYYVCSYEWIPKVCPKNNVYSKTVGKCVMSNSTYDYCSKTTYKRITTTTPIYTTTTPGTTTRKYYPRCKEGETRPHPKDCKSYYVCYHNKWNLKVCPKNNVYSKTVGKCVMSNSPYDYCSKTTYKKGTTTTTEYPEYIEKTTPKERCTSGETYPVRNNCYRYYYCSNGIMQQRNCVFDFVYSKSIKRCVPQHSRHADCKP</sequence>
<reference evidence="8" key="3">
    <citation type="submission" date="2023-05" db="EMBL/GenBank/DDBJ databases">
        <authorList>
            <person name="Smith C.H."/>
        </authorList>
    </citation>
    <scope>NUCLEOTIDE SEQUENCE</scope>
    <source>
        <strain evidence="8">CHS0354</strain>
        <tissue evidence="8">Mantle</tissue>
    </source>
</reference>
<dbReference type="InterPro" id="IPR002557">
    <property type="entry name" value="Chitin-bd_dom"/>
</dbReference>
<gene>
    <name evidence="8" type="ORF">CHS0354_033606</name>
</gene>
<keyword evidence="5" id="KW-0325">Glycoprotein</keyword>
<dbReference type="SMART" id="SM00494">
    <property type="entry name" value="ChtBD2"/>
    <property type="match status" value="6"/>
</dbReference>
<dbReference type="PANTHER" id="PTHR23301">
    <property type="entry name" value="CHITIN BINDING PERITROPHIN-A"/>
    <property type="match status" value="1"/>
</dbReference>
<dbReference type="SUPFAM" id="SSF57625">
    <property type="entry name" value="Invertebrate chitin-binding proteins"/>
    <property type="match status" value="6"/>
</dbReference>
<keyword evidence="9" id="KW-1185">Reference proteome</keyword>
<dbReference type="Gene3D" id="2.170.140.10">
    <property type="entry name" value="Chitin binding domain"/>
    <property type="match status" value="6"/>
</dbReference>
<evidence type="ECO:0000313" key="8">
    <source>
        <dbReference type="EMBL" id="KAK3601471.1"/>
    </source>
</evidence>
<feature type="domain" description="Chitin-binding type-2" evidence="7">
    <location>
        <begin position="429"/>
        <end position="485"/>
    </location>
</feature>
<dbReference type="PROSITE" id="PS50940">
    <property type="entry name" value="CHIT_BIND_II"/>
    <property type="match status" value="6"/>
</dbReference>
<feature type="domain" description="Chitin-binding type-2" evidence="7">
    <location>
        <begin position="187"/>
        <end position="243"/>
    </location>
</feature>
<accession>A0AAE0W4R4</accession>
<evidence type="ECO:0000256" key="4">
    <source>
        <dbReference type="ARBA" id="ARBA00023157"/>
    </source>
</evidence>
<feature type="signal peptide" evidence="6">
    <location>
        <begin position="1"/>
        <end position="21"/>
    </location>
</feature>
<keyword evidence="1" id="KW-0147">Chitin-binding</keyword>
<feature type="domain" description="Chitin-binding type-2" evidence="7">
    <location>
        <begin position="105"/>
        <end position="161"/>
    </location>
</feature>
<keyword evidence="4" id="KW-1015">Disulfide bond</keyword>